<dbReference type="SUPFAM" id="SSF53850">
    <property type="entry name" value="Periplasmic binding protein-like II"/>
    <property type="match status" value="1"/>
</dbReference>
<name>A0A2V5L3A7_9BACL</name>
<dbReference type="GO" id="GO:1901982">
    <property type="term" value="F:maltose binding"/>
    <property type="evidence" value="ECO:0007669"/>
    <property type="project" value="TreeGrafter"/>
</dbReference>
<dbReference type="EMBL" id="QJVJ01000001">
    <property type="protein sequence ID" value="PYI57286.1"/>
    <property type="molecule type" value="Genomic_DNA"/>
</dbReference>
<keyword evidence="2" id="KW-0813">Transport</keyword>
<evidence type="ECO:0000256" key="1">
    <source>
        <dbReference type="ARBA" id="ARBA00008520"/>
    </source>
</evidence>
<dbReference type="PANTHER" id="PTHR30061:SF50">
    <property type="entry name" value="MALTOSE_MALTODEXTRIN-BINDING PERIPLASMIC PROTEIN"/>
    <property type="match status" value="1"/>
</dbReference>
<organism evidence="4 5">
    <name type="scientific">Paenibacillus flagellatus</name>
    <dbReference type="NCBI Taxonomy" id="2211139"/>
    <lineage>
        <taxon>Bacteria</taxon>
        <taxon>Bacillati</taxon>
        <taxon>Bacillota</taxon>
        <taxon>Bacilli</taxon>
        <taxon>Bacillales</taxon>
        <taxon>Paenibacillaceae</taxon>
        <taxon>Paenibacillus</taxon>
    </lineage>
</organism>
<evidence type="ECO:0008006" key="6">
    <source>
        <dbReference type="Google" id="ProtNLM"/>
    </source>
</evidence>
<dbReference type="GO" id="GO:0042956">
    <property type="term" value="P:maltodextrin transmembrane transport"/>
    <property type="evidence" value="ECO:0007669"/>
    <property type="project" value="TreeGrafter"/>
</dbReference>
<gene>
    <name evidence="4" type="ORF">DLM86_02255</name>
</gene>
<dbReference type="Proteomes" id="UP000247476">
    <property type="component" value="Unassembled WGS sequence"/>
</dbReference>
<sequence length="467" mass="51030">MTGPDFPFSGQYILFRTPEPVGRLIEESDNRLGGMTMTSSGKKTFAKIAAPLISAALLASIAAGCAGGTESGASKDAGGKAPAEKVTIKLLQNKIEITDKVKAMVADYTAQHPNVNIEVQIVKDYNTLLKTRFAAGDAPDIFTTAGYSAMASWSETLLDLSNEPWMQKVSPMTVEGMTFDGKKLGFPMAFEGFGIVYNKDLFAKAGIDKTPTTLSELKLTAEKLKAAGIQPYKEAYQETFPLYHLLNLGFAYEKDPAASLAKLQKGEMKLKDLANLNAVFDVLDIGMTYGKGQESLGVSYDSQVSDFANGKIAMISNGVWTIDPIQKVNPNVNMGMFALPLTDNAGETKMPVSVPGYYVINNKSKHIEECKAFLSWLHDNGQKYLVDSFKFIPAFTDLTTTKELGPLAVDMAPYVTNGKAIPWTQNAWPVGYKEDSPKRLQAYIGGQTNREQTIAELQKDWDNRIKK</sequence>
<evidence type="ECO:0000313" key="5">
    <source>
        <dbReference type="Proteomes" id="UP000247476"/>
    </source>
</evidence>
<keyword evidence="3" id="KW-0732">Signal</keyword>
<dbReference type="InterPro" id="IPR006061">
    <property type="entry name" value="SBP_1_CS"/>
</dbReference>
<evidence type="ECO:0000313" key="4">
    <source>
        <dbReference type="EMBL" id="PYI57286.1"/>
    </source>
</evidence>
<dbReference type="GO" id="GO:0015768">
    <property type="term" value="P:maltose transport"/>
    <property type="evidence" value="ECO:0007669"/>
    <property type="project" value="TreeGrafter"/>
</dbReference>
<dbReference type="GO" id="GO:0055085">
    <property type="term" value="P:transmembrane transport"/>
    <property type="evidence" value="ECO:0007669"/>
    <property type="project" value="InterPro"/>
</dbReference>
<accession>A0A2V5L3A7</accession>
<dbReference type="PROSITE" id="PS01037">
    <property type="entry name" value="SBP_BACTERIAL_1"/>
    <property type="match status" value="1"/>
</dbReference>
<evidence type="ECO:0000256" key="3">
    <source>
        <dbReference type="ARBA" id="ARBA00022729"/>
    </source>
</evidence>
<dbReference type="Pfam" id="PF01547">
    <property type="entry name" value="SBP_bac_1"/>
    <property type="match status" value="1"/>
</dbReference>
<protein>
    <recommendedName>
        <fullName evidence="6">ABC transporter substrate-binding protein</fullName>
    </recommendedName>
</protein>
<comment type="similarity">
    <text evidence="1">Belongs to the bacterial solute-binding protein 1 family.</text>
</comment>
<keyword evidence="5" id="KW-1185">Reference proteome</keyword>
<dbReference type="PANTHER" id="PTHR30061">
    <property type="entry name" value="MALTOSE-BINDING PERIPLASMIC PROTEIN"/>
    <property type="match status" value="1"/>
</dbReference>
<dbReference type="GO" id="GO:0055052">
    <property type="term" value="C:ATP-binding cassette (ABC) transporter complex, substrate-binding subunit-containing"/>
    <property type="evidence" value="ECO:0007669"/>
    <property type="project" value="TreeGrafter"/>
</dbReference>
<dbReference type="AlphaFoldDB" id="A0A2V5L3A7"/>
<dbReference type="Gene3D" id="3.40.190.10">
    <property type="entry name" value="Periplasmic binding protein-like II"/>
    <property type="match status" value="2"/>
</dbReference>
<comment type="caution">
    <text evidence="4">The sequence shown here is derived from an EMBL/GenBank/DDBJ whole genome shotgun (WGS) entry which is preliminary data.</text>
</comment>
<reference evidence="4 5" key="1">
    <citation type="submission" date="2018-05" db="EMBL/GenBank/DDBJ databases">
        <title>Paenibacillus flagellatus sp. nov., isolated from selenium mineral soil.</title>
        <authorList>
            <person name="Dai X."/>
        </authorList>
    </citation>
    <scope>NUCLEOTIDE SEQUENCE [LARGE SCALE GENOMIC DNA]</scope>
    <source>
        <strain evidence="4 5">DXL2</strain>
    </source>
</reference>
<dbReference type="InterPro" id="IPR006059">
    <property type="entry name" value="SBP"/>
</dbReference>
<proteinExistence type="inferred from homology"/>
<evidence type="ECO:0000256" key="2">
    <source>
        <dbReference type="ARBA" id="ARBA00022448"/>
    </source>
</evidence>